<organism evidence="1 2">
    <name type="scientific">Zea mays</name>
    <name type="common">Maize</name>
    <dbReference type="NCBI Taxonomy" id="4577"/>
    <lineage>
        <taxon>Eukaryota</taxon>
        <taxon>Viridiplantae</taxon>
        <taxon>Streptophyta</taxon>
        <taxon>Embryophyta</taxon>
        <taxon>Tracheophyta</taxon>
        <taxon>Spermatophyta</taxon>
        <taxon>Magnoliopsida</taxon>
        <taxon>Liliopsida</taxon>
        <taxon>Poales</taxon>
        <taxon>Poaceae</taxon>
        <taxon>PACMAD clade</taxon>
        <taxon>Panicoideae</taxon>
        <taxon>Andropogonodae</taxon>
        <taxon>Andropogoneae</taxon>
        <taxon>Tripsacinae</taxon>
        <taxon>Zea</taxon>
    </lineage>
</organism>
<dbReference type="EMBL" id="NCVQ01000002">
    <property type="protein sequence ID" value="PWZ43767.1"/>
    <property type="molecule type" value="Genomic_DNA"/>
</dbReference>
<proteinExistence type="predicted"/>
<sequence length="20" mass="2284">MLVTQFAKVTCHHIGIRDIT</sequence>
<name>A0A3L6G5A9_MAIZE</name>
<accession>A0A3L6G5A9</accession>
<dbReference type="Proteomes" id="UP000251960">
    <property type="component" value="Chromosome 10"/>
</dbReference>
<evidence type="ECO:0000313" key="2">
    <source>
        <dbReference type="Proteomes" id="UP000251960"/>
    </source>
</evidence>
<protein>
    <submittedName>
        <fullName evidence="1">Uncharacterized protein</fullName>
    </submittedName>
</protein>
<dbReference type="AlphaFoldDB" id="A0A3L6G5A9"/>
<reference evidence="1 2" key="1">
    <citation type="journal article" date="2018" name="Nat. Genet.">
        <title>Extensive intraspecific gene order and gene structural variations between Mo17 and other maize genomes.</title>
        <authorList>
            <person name="Sun S."/>
            <person name="Zhou Y."/>
            <person name="Chen J."/>
            <person name="Shi J."/>
            <person name="Zhao H."/>
            <person name="Zhao H."/>
            <person name="Song W."/>
            <person name="Zhang M."/>
            <person name="Cui Y."/>
            <person name="Dong X."/>
            <person name="Liu H."/>
            <person name="Ma X."/>
            <person name="Jiao Y."/>
            <person name="Wang B."/>
            <person name="Wei X."/>
            <person name="Stein J.C."/>
            <person name="Glaubitz J.C."/>
            <person name="Lu F."/>
            <person name="Yu G."/>
            <person name="Liang C."/>
            <person name="Fengler K."/>
            <person name="Li B."/>
            <person name="Rafalski A."/>
            <person name="Schnable P.S."/>
            <person name="Ware D.H."/>
            <person name="Buckler E.S."/>
            <person name="Lai J."/>
        </authorList>
    </citation>
    <scope>NUCLEOTIDE SEQUENCE [LARGE SCALE GENOMIC DNA]</scope>
    <source>
        <strain evidence="2">cv. Missouri 17</strain>
        <tissue evidence="1">Seedling</tissue>
    </source>
</reference>
<gene>
    <name evidence="1" type="ORF">Zm00014a_020969</name>
</gene>
<evidence type="ECO:0000313" key="1">
    <source>
        <dbReference type="EMBL" id="PWZ43767.1"/>
    </source>
</evidence>
<comment type="caution">
    <text evidence="1">The sequence shown here is derived from an EMBL/GenBank/DDBJ whole genome shotgun (WGS) entry which is preliminary data.</text>
</comment>